<sequence>MSDEWFSEKLAPDGDTTDGAHPQEVEALKQYLRRQLDAKEAAAAITKPVEASSGPNEDLPRLWGLLADALIELPSRVTNLLVELLQAVEALPEPDLSGIEKSKRPTHGTLWRGLPGFGHQYVDAYQYDRWRDRAVQARAKGDVAERDCIRTLQVKKADVEARLAMAGGVGVGGVDISFGYECGTDALECNSKNTIYDDDFVLEVNIWAVAKWFEVAGARFRDGAARGEESWALDRAGRRDEFDLWKGGRAMSWERWSFWRDRLENLQAHGGGVKEAAGRALENMQKE</sequence>
<organism evidence="2 3">
    <name type="scientific">Diatrype stigma</name>
    <dbReference type="NCBI Taxonomy" id="117547"/>
    <lineage>
        <taxon>Eukaryota</taxon>
        <taxon>Fungi</taxon>
        <taxon>Dikarya</taxon>
        <taxon>Ascomycota</taxon>
        <taxon>Pezizomycotina</taxon>
        <taxon>Sordariomycetes</taxon>
        <taxon>Xylariomycetidae</taxon>
        <taxon>Xylariales</taxon>
        <taxon>Diatrypaceae</taxon>
        <taxon>Diatrype</taxon>
    </lineage>
</organism>
<comment type="caution">
    <text evidence="2">The sequence shown here is derived from an EMBL/GenBank/DDBJ whole genome shotgun (WGS) entry which is preliminary data.</text>
</comment>
<evidence type="ECO:0000313" key="3">
    <source>
        <dbReference type="Proteomes" id="UP001320420"/>
    </source>
</evidence>
<dbReference type="Pfam" id="PF12311">
    <property type="entry name" value="DUF3632"/>
    <property type="match status" value="1"/>
</dbReference>
<protein>
    <submittedName>
        <fullName evidence="2">Uncharacterized protein</fullName>
    </submittedName>
</protein>
<keyword evidence="3" id="KW-1185">Reference proteome</keyword>
<accession>A0AAN9ULH3</accession>
<reference evidence="2 3" key="1">
    <citation type="submission" date="2024-02" db="EMBL/GenBank/DDBJ databases">
        <title>De novo assembly and annotation of 12 fungi associated with fruit tree decline syndrome in Ontario, Canada.</title>
        <authorList>
            <person name="Sulman M."/>
            <person name="Ellouze W."/>
            <person name="Ilyukhin E."/>
        </authorList>
    </citation>
    <scope>NUCLEOTIDE SEQUENCE [LARGE SCALE GENOMIC DNA]</scope>
    <source>
        <strain evidence="2 3">M11/M66-122</strain>
    </source>
</reference>
<dbReference type="InterPro" id="IPR022085">
    <property type="entry name" value="OpdG"/>
</dbReference>
<dbReference type="AlphaFoldDB" id="A0AAN9ULH3"/>
<name>A0AAN9ULH3_9PEZI</name>
<feature type="compositionally biased region" description="Basic and acidic residues" evidence="1">
    <location>
        <begin position="1"/>
        <end position="12"/>
    </location>
</feature>
<feature type="region of interest" description="Disordered" evidence="1">
    <location>
        <begin position="1"/>
        <end position="23"/>
    </location>
</feature>
<dbReference type="EMBL" id="JAKJXP020000076">
    <property type="protein sequence ID" value="KAK7749236.1"/>
    <property type="molecule type" value="Genomic_DNA"/>
</dbReference>
<evidence type="ECO:0000256" key="1">
    <source>
        <dbReference type="SAM" id="MobiDB-lite"/>
    </source>
</evidence>
<dbReference type="Proteomes" id="UP001320420">
    <property type="component" value="Unassembled WGS sequence"/>
</dbReference>
<evidence type="ECO:0000313" key="2">
    <source>
        <dbReference type="EMBL" id="KAK7749236.1"/>
    </source>
</evidence>
<proteinExistence type="predicted"/>
<gene>
    <name evidence="2" type="ORF">SLS62_008315</name>
</gene>